<protein>
    <submittedName>
        <fullName evidence="2">Uncharacterized protein</fullName>
    </submittedName>
</protein>
<feature type="compositionally biased region" description="Basic and acidic residues" evidence="1">
    <location>
        <begin position="83"/>
        <end position="104"/>
    </location>
</feature>
<organism evidence="2 3">
    <name type="scientific">Dorcoceras hygrometricum</name>
    <dbReference type="NCBI Taxonomy" id="472368"/>
    <lineage>
        <taxon>Eukaryota</taxon>
        <taxon>Viridiplantae</taxon>
        <taxon>Streptophyta</taxon>
        <taxon>Embryophyta</taxon>
        <taxon>Tracheophyta</taxon>
        <taxon>Spermatophyta</taxon>
        <taxon>Magnoliopsida</taxon>
        <taxon>eudicotyledons</taxon>
        <taxon>Gunneridae</taxon>
        <taxon>Pentapetalae</taxon>
        <taxon>asterids</taxon>
        <taxon>lamiids</taxon>
        <taxon>Lamiales</taxon>
        <taxon>Gesneriaceae</taxon>
        <taxon>Didymocarpoideae</taxon>
        <taxon>Trichosporeae</taxon>
        <taxon>Loxocarpinae</taxon>
        <taxon>Dorcoceras</taxon>
    </lineage>
</organism>
<sequence>MFIECYLAVVWAPGSNQIHRESGSSNVGGGIHLIRSMTGNTSPSSACTRRPDEFGTDGNSSKRRSEQVRSRRRRHGGAWRSGGGREVEEGGGGKDDRNKSDHDGGGTAARGGAAAVVWESGSSNVGGGIHLIRSMTGNTSPSSACTRRPDEFGTDGNSSKRRSEQVRSRRRRHGGAWRSGGGRVVEEGRGRRKVWRLGDTASRGPTTIVTPKSQSRTCPTEHGKAPSNIAPLSHSIGYPRMKASSESSTTKHRLLHPSGPHPIPPPYDPKSLSNTIT</sequence>
<feature type="region of interest" description="Disordered" evidence="1">
    <location>
        <begin position="201"/>
        <end position="277"/>
    </location>
</feature>
<feature type="compositionally biased region" description="Polar residues" evidence="1">
    <location>
        <begin position="37"/>
        <end position="47"/>
    </location>
</feature>
<dbReference type="EMBL" id="KV007778">
    <property type="protein sequence ID" value="KZV30916.1"/>
    <property type="molecule type" value="Genomic_DNA"/>
</dbReference>
<name>A0A2Z7BG25_9LAMI</name>
<feature type="region of interest" description="Disordered" evidence="1">
    <location>
        <begin position="132"/>
        <end position="188"/>
    </location>
</feature>
<evidence type="ECO:0000313" key="3">
    <source>
        <dbReference type="Proteomes" id="UP000250235"/>
    </source>
</evidence>
<feature type="compositionally biased region" description="Polar residues" evidence="1">
    <location>
        <begin position="135"/>
        <end position="145"/>
    </location>
</feature>
<feature type="compositionally biased region" description="Polar residues" evidence="1">
    <location>
        <begin position="203"/>
        <end position="218"/>
    </location>
</feature>
<dbReference type="AlphaFoldDB" id="A0A2Z7BG25"/>
<feature type="compositionally biased region" description="Pro residues" evidence="1">
    <location>
        <begin position="259"/>
        <end position="268"/>
    </location>
</feature>
<evidence type="ECO:0000256" key="1">
    <source>
        <dbReference type="SAM" id="MobiDB-lite"/>
    </source>
</evidence>
<keyword evidence="3" id="KW-1185">Reference proteome</keyword>
<reference evidence="2 3" key="1">
    <citation type="journal article" date="2015" name="Proc. Natl. Acad. Sci. U.S.A.">
        <title>The resurrection genome of Boea hygrometrica: A blueprint for survival of dehydration.</title>
        <authorList>
            <person name="Xiao L."/>
            <person name="Yang G."/>
            <person name="Zhang L."/>
            <person name="Yang X."/>
            <person name="Zhao S."/>
            <person name="Ji Z."/>
            <person name="Zhou Q."/>
            <person name="Hu M."/>
            <person name="Wang Y."/>
            <person name="Chen M."/>
            <person name="Xu Y."/>
            <person name="Jin H."/>
            <person name="Xiao X."/>
            <person name="Hu G."/>
            <person name="Bao F."/>
            <person name="Hu Y."/>
            <person name="Wan P."/>
            <person name="Li L."/>
            <person name="Deng X."/>
            <person name="Kuang T."/>
            <person name="Xiang C."/>
            <person name="Zhu J.K."/>
            <person name="Oliver M.J."/>
            <person name="He Y."/>
        </authorList>
    </citation>
    <scope>NUCLEOTIDE SEQUENCE [LARGE SCALE GENOMIC DNA]</scope>
    <source>
        <strain evidence="3">cv. XS01</strain>
    </source>
</reference>
<gene>
    <name evidence="2" type="ORF">F511_31347</name>
</gene>
<accession>A0A2Z7BG25</accession>
<proteinExistence type="predicted"/>
<feature type="region of interest" description="Disordered" evidence="1">
    <location>
        <begin position="17"/>
        <end position="113"/>
    </location>
</feature>
<evidence type="ECO:0000313" key="2">
    <source>
        <dbReference type="EMBL" id="KZV30916.1"/>
    </source>
</evidence>
<dbReference type="Proteomes" id="UP000250235">
    <property type="component" value="Unassembled WGS sequence"/>
</dbReference>